<evidence type="ECO:0000256" key="11">
    <source>
        <dbReference type="SAM" id="Phobius"/>
    </source>
</evidence>
<sequence length="237" mass="27134">MINKLNPYFENKYTLFLLKKYIYTVIVEFFLTKLTFIYRKILNLKKKIQFIKKLSFLYNKKLNLITVRENYKLHTEDFIKNLFLQFTEVSGDKSLMNDTAVVVGFGLIQRKSICVIGIEKGFSLNDKMRRNFGSAKPEGYRKILRTTILAEKFNLPVLFLIDTPGAYPGIESEERHISLTISNNIKNMGFLRVPTLSVVLSEGGSGGALSIGVTDYILMLQYSYYSVISPEGCSTIL</sequence>
<dbReference type="GO" id="GO:2001295">
    <property type="term" value="P:malonyl-CoA biosynthetic process"/>
    <property type="evidence" value="ECO:0007669"/>
    <property type="project" value="UniProtKB-UniPathway"/>
</dbReference>
<dbReference type="SUPFAM" id="SSF52096">
    <property type="entry name" value="ClpP/crotonase"/>
    <property type="match status" value="1"/>
</dbReference>
<dbReference type="GO" id="GO:0016743">
    <property type="term" value="F:carboxyl- or carbamoyltransferase activity"/>
    <property type="evidence" value="ECO:0007669"/>
    <property type="project" value="InterPro"/>
</dbReference>
<comment type="pathway">
    <text evidence="1">Lipid metabolism; malonyl-CoA biosynthesis; malonyl-CoA from acetyl-CoA: step 1/1.</text>
</comment>
<reference evidence="13 14" key="1">
    <citation type="journal article" date="2020" name="Sci. Rep.">
        <title>Morphology, ultrastructure, genomics, and phylogeny of Euplotes vanleeuwenhoeki sp. nov. and its ultra-reduced endosymbiont Candidatus Pinguicoccus supinus sp. nov.</title>
        <authorList>
            <person name="Serra V."/>
            <person name="Gammuto L."/>
            <person name="Nitla V."/>
            <person name="Castelli M."/>
            <person name="Lanzoni O."/>
            <person name="Sassera D."/>
            <person name="Bandi C."/>
            <person name="Sandeep B.V."/>
            <person name="Verni F."/>
            <person name="Modeo L."/>
            <person name="Petroni G."/>
        </authorList>
    </citation>
    <scope>NUCLEOTIDE SEQUENCE [LARGE SCALE GENOMIC DNA]</scope>
    <source>
        <strain evidence="13 14">KKR18_Esm</strain>
    </source>
</reference>
<dbReference type="AlphaFoldDB" id="A0A7T0BRD2"/>
<evidence type="ECO:0000256" key="5">
    <source>
        <dbReference type="ARBA" id="ARBA00022741"/>
    </source>
</evidence>
<dbReference type="GO" id="GO:0005524">
    <property type="term" value="F:ATP binding"/>
    <property type="evidence" value="ECO:0007669"/>
    <property type="project" value="UniProtKB-KW"/>
</dbReference>
<keyword evidence="4" id="KW-0808">Transferase</keyword>
<feature type="domain" description="CoA carboxyltransferase C-terminal" evidence="12">
    <location>
        <begin position="43"/>
        <end position="237"/>
    </location>
</feature>
<keyword evidence="14" id="KW-1185">Reference proteome</keyword>
<evidence type="ECO:0000256" key="9">
    <source>
        <dbReference type="ARBA" id="ARBA00023160"/>
    </source>
</evidence>
<proteinExistence type="predicted"/>
<dbReference type="GO" id="GO:0003989">
    <property type="term" value="F:acetyl-CoA carboxylase activity"/>
    <property type="evidence" value="ECO:0007669"/>
    <property type="project" value="InterPro"/>
</dbReference>
<evidence type="ECO:0000256" key="3">
    <source>
        <dbReference type="ARBA" id="ARBA00022516"/>
    </source>
</evidence>
<keyword evidence="9" id="KW-0275">Fatty acid biosynthesis</keyword>
<dbReference type="PANTHER" id="PTHR42853:SF3">
    <property type="entry name" value="ACETYL-COENZYME A CARBOXYLASE CARBOXYL TRANSFERASE SUBUNIT ALPHA, CHLOROPLASTIC"/>
    <property type="match status" value="1"/>
</dbReference>
<accession>A0A7T0BRD2</accession>
<evidence type="ECO:0000256" key="2">
    <source>
        <dbReference type="ARBA" id="ARBA00011883"/>
    </source>
</evidence>
<evidence type="ECO:0000313" key="14">
    <source>
        <dbReference type="Proteomes" id="UP000594451"/>
    </source>
</evidence>
<dbReference type="PANTHER" id="PTHR42853">
    <property type="entry name" value="ACETYL-COENZYME A CARBOXYLASE CARBOXYL TRANSFERASE SUBUNIT ALPHA"/>
    <property type="match status" value="1"/>
</dbReference>
<evidence type="ECO:0000256" key="1">
    <source>
        <dbReference type="ARBA" id="ARBA00004956"/>
    </source>
</evidence>
<dbReference type="Gene3D" id="3.90.226.10">
    <property type="entry name" value="2-enoyl-CoA Hydratase, Chain A, domain 1"/>
    <property type="match status" value="1"/>
</dbReference>
<keyword evidence="5" id="KW-0547">Nucleotide-binding</keyword>
<keyword evidence="8" id="KW-0443">Lipid metabolism</keyword>
<dbReference type="UniPathway" id="UPA00655">
    <property type="reaction ID" value="UER00711"/>
</dbReference>
<keyword evidence="11" id="KW-0812">Transmembrane</keyword>
<dbReference type="EC" id="2.1.3.15" evidence="2"/>
<dbReference type="InterPro" id="IPR029045">
    <property type="entry name" value="ClpP/crotonase-like_dom_sf"/>
</dbReference>
<evidence type="ECO:0000256" key="10">
    <source>
        <dbReference type="ARBA" id="ARBA00049152"/>
    </source>
</evidence>
<evidence type="ECO:0000256" key="6">
    <source>
        <dbReference type="ARBA" id="ARBA00022832"/>
    </source>
</evidence>
<evidence type="ECO:0000256" key="7">
    <source>
        <dbReference type="ARBA" id="ARBA00022840"/>
    </source>
</evidence>
<dbReference type="GO" id="GO:0009317">
    <property type="term" value="C:acetyl-CoA carboxylase complex"/>
    <property type="evidence" value="ECO:0007669"/>
    <property type="project" value="InterPro"/>
</dbReference>
<dbReference type="EMBL" id="CP039370">
    <property type="protein sequence ID" value="QPJ58432.1"/>
    <property type="molecule type" value="Genomic_DNA"/>
</dbReference>
<dbReference type="KEGG" id="psup:E5P55_00345"/>
<comment type="catalytic activity">
    <reaction evidence="10">
        <text>N(6)-carboxybiotinyl-L-lysyl-[protein] + acetyl-CoA = N(6)-biotinyl-L-lysyl-[protein] + malonyl-CoA</text>
        <dbReference type="Rhea" id="RHEA:54728"/>
        <dbReference type="Rhea" id="RHEA-COMP:10505"/>
        <dbReference type="Rhea" id="RHEA-COMP:10506"/>
        <dbReference type="ChEBI" id="CHEBI:57288"/>
        <dbReference type="ChEBI" id="CHEBI:57384"/>
        <dbReference type="ChEBI" id="CHEBI:83144"/>
        <dbReference type="ChEBI" id="CHEBI:83145"/>
        <dbReference type="EC" id="2.1.3.15"/>
    </reaction>
</comment>
<dbReference type="InterPro" id="IPR001095">
    <property type="entry name" value="Acetyl_CoA_COase_a_su"/>
</dbReference>
<gene>
    <name evidence="13" type="ORF">E5P55_00345</name>
</gene>
<evidence type="ECO:0000256" key="4">
    <source>
        <dbReference type="ARBA" id="ARBA00022679"/>
    </source>
</evidence>
<evidence type="ECO:0000313" key="13">
    <source>
        <dbReference type="EMBL" id="QPJ58432.1"/>
    </source>
</evidence>
<keyword evidence="11" id="KW-1133">Transmembrane helix</keyword>
<evidence type="ECO:0000256" key="8">
    <source>
        <dbReference type="ARBA" id="ARBA00023098"/>
    </source>
</evidence>
<dbReference type="InterPro" id="IPR011763">
    <property type="entry name" value="COA_CT_C"/>
</dbReference>
<dbReference type="GO" id="GO:0006633">
    <property type="term" value="P:fatty acid biosynthetic process"/>
    <property type="evidence" value="ECO:0007669"/>
    <property type="project" value="UniProtKB-KW"/>
</dbReference>
<dbReference type="PROSITE" id="PS50989">
    <property type="entry name" value="COA_CT_CTER"/>
    <property type="match status" value="1"/>
</dbReference>
<feature type="transmembrane region" description="Helical" evidence="11">
    <location>
        <begin position="20"/>
        <end position="38"/>
    </location>
</feature>
<dbReference type="PRINTS" id="PR01069">
    <property type="entry name" value="ACCCTRFRASEA"/>
</dbReference>
<name>A0A7T0BRD2_9BACT</name>
<keyword evidence="7" id="KW-0067">ATP-binding</keyword>
<evidence type="ECO:0000259" key="12">
    <source>
        <dbReference type="PROSITE" id="PS50989"/>
    </source>
</evidence>
<keyword evidence="3" id="KW-0444">Lipid biosynthesis</keyword>
<organism evidence="13 14">
    <name type="scientific">Candidatus Pinguicoccus supinus</name>
    <dbReference type="NCBI Taxonomy" id="2529394"/>
    <lineage>
        <taxon>Bacteria</taxon>
        <taxon>Pseudomonadati</taxon>
        <taxon>Verrucomicrobiota</taxon>
        <taxon>Candidatus Pinguicoccus</taxon>
    </lineage>
</organism>
<dbReference type="Proteomes" id="UP000594451">
    <property type="component" value="Chromosome"/>
</dbReference>
<keyword evidence="6" id="KW-0276">Fatty acid metabolism</keyword>
<dbReference type="Pfam" id="PF03255">
    <property type="entry name" value="ACCA"/>
    <property type="match status" value="1"/>
</dbReference>
<protein>
    <recommendedName>
        <fullName evidence="2">acetyl-CoA carboxytransferase</fullName>
        <ecNumber evidence="2">2.1.3.15</ecNumber>
    </recommendedName>
</protein>
<keyword evidence="11" id="KW-0472">Membrane</keyword>